<keyword evidence="8 13" id="KW-1133">Transmembrane helix</keyword>
<comment type="similarity">
    <text evidence="13">Belongs to the NiCoT transporter (TC 2.A.52) family.</text>
</comment>
<evidence type="ECO:0000256" key="11">
    <source>
        <dbReference type="ARBA" id="ARBA00023136"/>
    </source>
</evidence>
<evidence type="ECO:0000256" key="10">
    <source>
        <dbReference type="ARBA" id="ARBA00023112"/>
    </source>
</evidence>
<keyword evidence="10" id="KW-0921">Nickel transport</keyword>
<evidence type="ECO:0000313" key="15">
    <source>
        <dbReference type="EMBL" id="BAC91268.1"/>
    </source>
</evidence>
<dbReference type="OrthoDB" id="271709at2"/>
<evidence type="ECO:0000256" key="1">
    <source>
        <dbReference type="ARBA" id="ARBA00002510"/>
    </source>
</evidence>
<evidence type="ECO:0000256" key="9">
    <source>
        <dbReference type="ARBA" id="ARBA00023065"/>
    </source>
</evidence>
<reference evidence="15 16" key="2">
    <citation type="journal article" date="2003" name="DNA Res.">
        <title>Complete genome structure of Gloeobacter violaceus PCC 7421, a cyanobacterium that lacks thylakoids (supplement).</title>
        <authorList>
            <person name="Nakamura Y."/>
            <person name="Kaneko T."/>
            <person name="Sato S."/>
            <person name="Mimuro M."/>
            <person name="Miyashita H."/>
            <person name="Tsuchiya T."/>
            <person name="Sasamoto S."/>
            <person name="Watanabe A."/>
            <person name="Kawashima K."/>
            <person name="Kishida Y."/>
            <person name="Kiyokawa C."/>
            <person name="Kohara M."/>
            <person name="Matsumoto M."/>
            <person name="Matsuno A."/>
            <person name="Nakazaki N."/>
            <person name="Shimpo S."/>
            <person name="Takeuchi C."/>
            <person name="Yamada M."/>
            <person name="Tabata S."/>
        </authorList>
    </citation>
    <scope>NUCLEOTIDE SEQUENCE [LARGE SCALE GENOMIC DNA]</scope>
    <source>
        <strain evidence="16">ATCC 29082 / PCC 7421</strain>
    </source>
</reference>
<keyword evidence="16" id="KW-1185">Reference proteome</keyword>
<keyword evidence="12" id="KW-0170">Cobalt</keyword>
<keyword evidence="3" id="KW-0171">Cobalt transport</keyword>
<comment type="subcellular location">
    <subcellularLocation>
        <location evidence="2 13">Cell membrane</location>
        <topology evidence="2 13">Multi-pass membrane protein</topology>
    </subcellularLocation>
</comment>
<dbReference type="Pfam" id="PF03824">
    <property type="entry name" value="NicO"/>
    <property type="match status" value="1"/>
</dbReference>
<evidence type="ECO:0000256" key="14">
    <source>
        <dbReference type="SAM" id="MobiDB-lite"/>
    </source>
</evidence>
<dbReference type="HOGENOM" id="CLU_058605_4_1_3"/>
<dbReference type="eggNOG" id="COG2215">
    <property type="taxonomic scope" value="Bacteria"/>
</dbReference>
<dbReference type="Proteomes" id="UP000000557">
    <property type="component" value="Chromosome"/>
</dbReference>
<evidence type="ECO:0000256" key="3">
    <source>
        <dbReference type="ARBA" id="ARBA00022426"/>
    </source>
</evidence>
<dbReference type="GO" id="GO:0010045">
    <property type="term" value="P:response to nickel cation"/>
    <property type="evidence" value="ECO:0000318"/>
    <property type="project" value="GO_Central"/>
</dbReference>
<dbReference type="GO" id="GO:0015099">
    <property type="term" value="F:nickel cation transmembrane transporter activity"/>
    <property type="evidence" value="ECO:0000318"/>
    <property type="project" value="GO_Central"/>
</dbReference>
<accession>Q7NG46</accession>
<feature type="transmembrane region" description="Helical" evidence="13">
    <location>
        <begin position="200"/>
        <end position="225"/>
    </location>
</feature>
<keyword evidence="11 13" id="KW-0472">Membrane</keyword>
<evidence type="ECO:0000256" key="6">
    <source>
        <dbReference type="ARBA" id="ARBA00022596"/>
    </source>
</evidence>
<protein>
    <recommendedName>
        <fullName evidence="13">Nickel/cobalt efflux system</fullName>
    </recommendedName>
</protein>
<feature type="transmembrane region" description="Helical" evidence="13">
    <location>
        <begin position="44"/>
        <end position="69"/>
    </location>
</feature>
<proteinExistence type="inferred from homology"/>
<dbReference type="PANTHER" id="PTHR40659:SF1">
    <property type="entry name" value="NICKEL_COBALT EFFLUX SYSTEM RCNA"/>
    <property type="match status" value="1"/>
</dbReference>
<keyword evidence="6" id="KW-0533">Nickel</keyword>
<evidence type="ECO:0000256" key="7">
    <source>
        <dbReference type="ARBA" id="ARBA00022692"/>
    </source>
</evidence>
<keyword evidence="9" id="KW-0406">Ion transport</keyword>
<dbReference type="PANTHER" id="PTHR40659">
    <property type="entry name" value="NICKEL/COBALT EFFLUX SYSTEM RCNA"/>
    <property type="match status" value="1"/>
</dbReference>
<comment type="function">
    <text evidence="1">Efflux system for nickel and cobalt.</text>
</comment>
<sequence>MAVSGMLYVVSAFGLGALHALEPGHGKSLMAAYLVGSRGRPWDAVVLGLVVTLTHTLSVYLLAALTLVAARYFAPAWVEHYLELISGLLVLAVGAWLVWQRAIARLWAGWNHRLSHALNMRHDHDHGYHGHSNDHEHDHDHEHGHSHDHPHGSVRTGERLDTRALIALGVSGGVVPCPGALAVLLTAVAAGGLSDVLQGLGLVVVFSLGLASVLIGLGLSLVLSVHWLEKRIDGSERYAPLVGQASAWFIFALGAYLTVRAVWS</sequence>
<feature type="transmembrane region" description="Helical" evidence="13">
    <location>
        <begin position="164"/>
        <end position="188"/>
    </location>
</feature>
<name>Q7NG46_GLOVI</name>
<dbReference type="InterPro" id="IPR011541">
    <property type="entry name" value="Ni/Co_transpt_high_affinity"/>
</dbReference>
<dbReference type="InterPro" id="IPR051224">
    <property type="entry name" value="NiCoT_RcnA"/>
</dbReference>
<evidence type="ECO:0000256" key="8">
    <source>
        <dbReference type="ARBA" id="ARBA00022989"/>
    </source>
</evidence>
<dbReference type="STRING" id="251221.gene:10760838"/>
<feature type="region of interest" description="Disordered" evidence="14">
    <location>
        <begin position="126"/>
        <end position="155"/>
    </location>
</feature>
<organism evidence="15 16">
    <name type="scientific">Gloeobacter violaceus (strain ATCC 29082 / PCC 7421)</name>
    <dbReference type="NCBI Taxonomy" id="251221"/>
    <lineage>
        <taxon>Bacteria</taxon>
        <taxon>Bacillati</taxon>
        <taxon>Cyanobacteriota</taxon>
        <taxon>Cyanophyceae</taxon>
        <taxon>Gloeobacterales</taxon>
        <taxon>Gloeobacteraceae</taxon>
        <taxon>Gloeobacter</taxon>
    </lineage>
</organism>
<keyword evidence="7 13" id="KW-0812">Transmembrane</keyword>
<evidence type="ECO:0000256" key="2">
    <source>
        <dbReference type="ARBA" id="ARBA00004651"/>
    </source>
</evidence>
<evidence type="ECO:0000256" key="5">
    <source>
        <dbReference type="ARBA" id="ARBA00022475"/>
    </source>
</evidence>
<feature type="transmembrane region" description="Helical" evidence="13">
    <location>
        <begin position="245"/>
        <end position="263"/>
    </location>
</feature>
<evidence type="ECO:0000256" key="4">
    <source>
        <dbReference type="ARBA" id="ARBA00022448"/>
    </source>
</evidence>
<gene>
    <name evidence="15" type="ordered locus">glr3327</name>
</gene>
<dbReference type="GO" id="GO:0005886">
    <property type="term" value="C:plasma membrane"/>
    <property type="evidence" value="ECO:0000318"/>
    <property type="project" value="GO_Central"/>
</dbReference>
<evidence type="ECO:0000256" key="12">
    <source>
        <dbReference type="ARBA" id="ARBA00023285"/>
    </source>
</evidence>
<dbReference type="AlphaFoldDB" id="Q7NG46"/>
<dbReference type="KEGG" id="gvi:glr3327"/>
<dbReference type="InParanoid" id="Q7NG46"/>
<dbReference type="EnsemblBacteria" id="BAC91268">
    <property type="protein sequence ID" value="BAC91268"/>
    <property type="gene ID" value="BAC91268"/>
</dbReference>
<evidence type="ECO:0000313" key="16">
    <source>
        <dbReference type="Proteomes" id="UP000000557"/>
    </source>
</evidence>
<dbReference type="GO" id="GO:0032025">
    <property type="term" value="P:response to cobalt ion"/>
    <property type="evidence" value="ECO:0000318"/>
    <property type="project" value="GO_Central"/>
</dbReference>
<evidence type="ECO:0000256" key="13">
    <source>
        <dbReference type="RuleBase" id="RU362101"/>
    </source>
</evidence>
<feature type="transmembrane region" description="Helical" evidence="13">
    <location>
        <begin position="81"/>
        <end position="99"/>
    </location>
</feature>
<keyword evidence="5" id="KW-1003">Cell membrane</keyword>
<dbReference type="GO" id="GO:0006824">
    <property type="term" value="P:cobalt ion transport"/>
    <property type="evidence" value="ECO:0007669"/>
    <property type="project" value="UniProtKB-KW"/>
</dbReference>
<reference evidence="15 16" key="1">
    <citation type="journal article" date="2003" name="DNA Res.">
        <title>Complete genome structure of Gloeobacter violaceus PCC 7421, a cyanobacterium that lacks thylakoids.</title>
        <authorList>
            <person name="Nakamura Y."/>
            <person name="Kaneko T."/>
            <person name="Sato S."/>
            <person name="Mimuro M."/>
            <person name="Miyashita H."/>
            <person name="Tsuchiya T."/>
            <person name="Sasamoto S."/>
            <person name="Watanabe A."/>
            <person name="Kawashima K."/>
            <person name="Kishida Y."/>
            <person name="Kiyokawa C."/>
            <person name="Kohara M."/>
            <person name="Matsumoto M."/>
            <person name="Matsuno A."/>
            <person name="Nakazaki N."/>
            <person name="Shimpo S."/>
            <person name="Takeuchi C."/>
            <person name="Yamada M."/>
            <person name="Tabata S."/>
        </authorList>
    </citation>
    <scope>NUCLEOTIDE SEQUENCE [LARGE SCALE GENOMIC DNA]</scope>
    <source>
        <strain evidence="16">ATCC 29082 / PCC 7421</strain>
    </source>
</reference>
<keyword evidence="4 13" id="KW-0813">Transport</keyword>
<dbReference type="EMBL" id="BA000045">
    <property type="protein sequence ID" value="BAC91268.1"/>
    <property type="molecule type" value="Genomic_DNA"/>
</dbReference>